<protein>
    <submittedName>
        <fullName evidence="3">Uncharacterized protein</fullName>
    </submittedName>
</protein>
<dbReference type="AlphaFoldDB" id="W9WWL6"/>
<organism evidence="3 4">
    <name type="scientific">Cladophialophora psammophila CBS 110553</name>
    <dbReference type="NCBI Taxonomy" id="1182543"/>
    <lineage>
        <taxon>Eukaryota</taxon>
        <taxon>Fungi</taxon>
        <taxon>Dikarya</taxon>
        <taxon>Ascomycota</taxon>
        <taxon>Pezizomycotina</taxon>
        <taxon>Eurotiomycetes</taxon>
        <taxon>Chaetothyriomycetidae</taxon>
        <taxon>Chaetothyriales</taxon>
        <taxon>Herpotrichiellaceae</taxon>
        <taxon>Cladophialophora</taxon>
    </lineage>
</organism>
<gene>
    <name evidence="3" type="ORF">A1O5_07466</name>
</gene>
<name>W9WWL6_9EURO</name>
<proteinExistence type="predicted"/>
<feature type="compositionally biased region" description="Basic and acidic residues" evidence="2">
    <location>
        <begin position="1"/>
        <end position="12"/>
    </location>
</feature>
<evidence type="ECO:0000313" key="4">
    <source>
        <dbReference type="Proteomes" id="UP000019471"/>
    </source>
</evidence>
<dbReference type="OrthoDB" id="4161656at2759"/>
<keyword evidence="1" id="KW-0175">Coiled coil</keyword>
<evidence type="ECO:0000313" key="3">
    <source>
        <dbReference type="EMBL" id="EXJ69430.1"/>
    </source>
</evidence>
<comment type="caution">
    <text evidence="3">The sequence shown here is derived from an EMBL/GenBank/DDBJ whole genome shotgun (WGS) entry which is preliminary data.</text>
</comment>
<dbReference type="RefSeq" id="XP_007746245.1">
    <property type="nucleotide sequence ID" value="XM_007748055.1"/>
</dbReference>
<dbReference type="GeneID" id="19192172"/>
<dbReference type="STRING" id="1182543.W9WWL6"/>
<feature type="region of interest" description="Disordered" evidence="2">
    <location>
        <begin position="1"/>
        <end position="88"/>
    </location>
</feature>
<accession>W9WWL6</accession>
<dbReference type="Proteomes" id="UP000019471">
    <property type="component" value="Unassembled WGS sequence"/>
</dbReference>
<evidence type="ECO:0000256" key="2">
    <source>
        <dbReference type="SAM" id="MobiDB-lite"/>
    </source>
</evidence>
<reference evidence="3 4" key="1">
    <citation type="submission" date="2013-03" db="EMBL/GenBank/DDBJ databases">
        <title>The Genome Sequence of Cladophialophora psammophila CBS 110553.</title>
        <authorList>
            <consortium name="The Broad Institute Genomics Platform"/>
            <person name="Cuomo C."/>
            <person name="de Hoog S."/>
            <person name="Gorbushina A."/>
            <person name="Walker B."/>
            <person name="Young S.K."/>
            <person name="Zeng Q."/>
            <person name="Gargeya S."/>
            <person name="Fitzgerald M."/>
            <person name="Haas B."/>
            <person name="Abouelleil A."/>
            <person name="Allen A.W."/>
            <person name="Alvarado L."/>
            <person name="Arachchi H.M."/>
            <person name="Berlin A.M."/>
            <person name="Chapman S.B."/>
            <person name="Gainer-Dewar J."/>
            <person name="Goldberg J."/>
            <person name="Griggs A."/>
            <person name="Gujja S."/>
            <person name="Hansen M."/>
            <person name="Howarth C."/>
            <person name="Imamovic A."/>
            <person name="Ireland A."/>
            <person name="Larimer J."/>
            <person name="McCowan C."/>
            <person name="Murphy C."/>
            <person name="Pearson M."/>
            <person name="Poon T.W."/>
            <person name="Priest M."/>
            <person name="Roberts A."/>
            <person name="Saif S."/>
            <person name="Shea T."/>
            <person name="Sisk P."/>
            <person name="Sykes S."/>
            <person name="Wortman J."/>
            <person name="Nusbaum C."/>
            <person name="Birren B."/>
        </authorList>
    </citation>
    <scope>NUCLEOTIDE SEQUENCE [LARGE SCALE GENOMIC DNA]</scope>
    <source>
        <strain evidence="3 4">CBS 110553</strain>
    </source>
</reference>
<feature type="compositionally biased region" description="Acidic residues" evidence="2">
    <location>
        <begin position="75"/>
        <end position="84"/>
    </location>
</feature>
<dbReference type="HOGENOM" id="CLU_1224644_0_0_1"/>
<feature type="coiled-coil region" evidence="1">
    <location>
        <begin position="158"/>
        <end position="220"/>
    </location>
</feature>
<evidence type="ECO:0000256" key="1">
    <source>
        <dbReference type="SAM" id="Coils"/>
    </source>
</evidence>
<sequence length="226" mass="24610">MTRRLRQPEPVRRAFTTPIPANHDGGRRSGSLRPLARDQAEADATTVASEEAEDDDGASAQGDWQAPEDYLSSGGEEEEDDDDEGGRVNLDEIDAPVAEQLRAGLAHLSEVRVEIDVLDGDLPIGAARGNHAAVRARTDLVLAEGEIRGAIGSLWRSLLEAREIAVDAEAGIRRLQDEVARLATDVLESRLEAALARERAVSSEALLERAQLEIAALRERLREREL</sequence>
<dbReference type="EMBL" id="AMGX01000011">
    <property type="protein sequence ID" value="EXJ69430.1"/>
    <property type="molecule type" value="Genomic_DNA"/>
</dbReference>
<keyword evidence="4" id="KW-1185">Reference proteome</keyword>